<dbReference type="GO" id="GO:0000938">
    <property type="term" value="C:GARP complex"/>
    <property type="evidence" value="ECO:0007669"/>
    <property type="project" value="TreeGrafter"/>
</dbReference>
<evidence type="ECO:0000313" key="3">
    <source>
        <dbReference type="EMBL" id="OLY84377.1"/>
    </source>
</evidence>
<keyword evidence="4" id="KW-1185">Reference proteome</keyword>
<sequence length="209" mass="23599">MKSLFFGTSRGAAGSSTGSSDNLSSFQLGNRGNIIFEQMSIAQTLPGSNHQNGPFFHMEEVFYNLNLAIVDNATTEFEFILQFFVSPKNKLPISNSELASKMETEMACMIFGHVFEPVFEIGNSLLEMFQTSCFDTLGILLCLRTTPKFLEILQKRQIPTLDAYFNGVNLSLWPRFQTLMDIHSDRLIKLSKSRPSRAFDTFPRQVILS</sequence>
<dbReference type="PANTHER" id="PTHR14190">
    <property type="entry name" value="SUPPRESSOR OF ACTIN MUTATIONS 2/VACUOLAR PROTEIN SORTING 52"/>
    <property type="match status" value="1"/>
</dbReference>
<evidence type="ECO:0000256" key="1">
    <source>
        <dbReference type="SAM" id="MobiDB-lite"/>
    </source>
</evidence>
<evidence type="ECO:0000259" key="2">
    <source>
        <dbReference type="Pfam" id="PF20655"/>
    </source>
</evidence>
<proteinExistence type="predicted"/>
<organism evidence="3 4">
    <name type="scientific">Smittium mucronatum</name>
    <dbReference type="NCBI Taxonomy" id="133383"/>
    <lineage>
        <taxon>Eukaryota</taxon>
        <taxon>Fungi</taxon>
        <taxon>Fungi incertae sedis</taxon>
        <taxon>Zoopagomycota</taxon>
        <taxon>Kickxellomycotina</taxon>
        <taxon>Harpellomycetes</taxon>
        <taxon>Harpellales</taxon>
        <taxon>Legeriomycetaceae</taxon>
        <taxon>Smittium</taxon>
    </lineage>
</organism>
<accession>A0A1R0H5G3</accession>
<dbReference type="GO" id="GO:0005829">
    <property type="term" value="C:cytosol"/>
    <property type="evidence" value="ECO:0007669"/>
    <property type="project" value="GOC"/>
</dbReference>
<reference evidence="3 4" key="1">
    <citation type="journal article" date="2016" name="Mol. Biol. Evol.">
        <title>Genome-Wide Survey of Gut Fungi (Harpellales) Reveals the First Horizontally Transferred Ubiquitin Gene from a Mosquito Host.</title>
        <authorList>
            <person name="Wang Y."/>
            <person name="White M.M."/>
            <person name="Kvist S."/>
            <person name="Moncalvo J.M."/>
        </authorList>
    </citation>
    <scope>NUCLEOTIDE SEQUENCE [LARGE SCALE GENOMIC DNA]</scope>
    <source>
        <strain evidence="3 4">ALG-7-W6</strain>
    </source>
</reference>
<dbReference type="InterPro" id="IPR048361">
    <property type="entry name" value="Vps52_C"/>
</dbReference>
<evidence type="ECO:0000313" key="4">
    <source>
        <dbReference type="Proteomes" id="UP000187455"/>
    </source>
</evidence>
<dbReference type="EMBL" id="LSSL01000521">
    <property type="protein sequence ID" value="OLY84377.1"/>
    <property type="molecule type" value="Genomic_DNA"/>
</dbReference>
<dbReference type="STRING" id="133383.A0A1R0H5G3"/>
<feature type="domain" description="Vps52 C-terminal" evidence="2">
    <location>
        <begin position="24"/>
        <end position="187"/>
    </location>
</feature>
<dbReference type="Pfam" id="PF20655">
    <property type="entry name" value="Vps52_C"/>
    <property type="match status" value="1"/>
</dbReference>
<feature type="region of interest" description="Disordered" evidence="1">
    <location>
        <begin position="1"/>
        <end position="21"/>
    </location>
</feature>
<comment type="caution">
    <text evidence="3">The sequence shown here is derived from an EMBL/GenBank/DDBJ whole genome shotgun (WGS) entry which is preliminary data.</text>
</comment>
<dbReference type="Proteomes" id="UP000187455">
    <property type="component" value="Unassembled WGS sequence"/>
</dbReference>
<protein>
    <submittedName>
        <fullName evidence="3">Vacuolar protein sorting-associated protein 52 B</fullName>
    </submittedName>
</protein>
<dbReference type="GO" id="GO:0042147">
    <property type="term" value="P:retrograde transport, endosome to Golgi"/>
    <property type="evidence" value="ECO:0007669"/>
    <property type="project" value="TreeGrafter"/>
</dbReference>
<gene>
    <name evidence="3" type="ORF">AYI68_g1462</name>
</gene>
<dbReference type="GO" id="GO:0006896">
    <property type="term" value="P:Golgi to vacuole transport"/>
    <property type="evidence" value="ECO:0007669"/>
    <property type="project" value="TreeGrafter"/>
</dbReference>
<dbReference type="OrthoDB" id="5573784at2759"/>
<dbReference type="InterPro" id="IPR007258">
    <property type="entry name" value="Vps52"/>
</dbReference>
<feature type="compositionally biased region" description="Low complexity" evidence="1">
    <location>
        <begin position="7"/>
        <end position="21"/>
    </location>
</feature>
<dbReference type="AlphaFoldDB" id="A0A1R0H5G3"/>
<dbReference type="GO" id="GO:0019905">
    <property type="term" value="F:syntaxin binding"/>
    <property type="evidence" value="ECO:0007669"/>
    <property type="project" value="TreeGrafter"/>
</dbReference>
<dbReference type="GO" id="GO:0032456">
    <property type="term" value="P:endocytic recycling"/>
    <property type="evidence" value="ECO:0007669"/>
    <property type="project" value="TreeGrafter"/>
</dbReference>
<name>A0A1R0H5G3_9FUNG</name>
<dbReference type="PANTHER" id="PTHR14190:SF7">
    <property type="entry name" value="VACUOLAR PROTEIN SORTING-ASSOCIATED PROTEIN 52 HOMOLOG"/>
    <property type="match status" value="1"/>
</dbReference>